<sequence length="62" mass="6364">MASVCKPRSRATSIALAESRATMIFAETHTVDTTNTATVDVSANTATSTVGDSATADTTKID</sequence>
<reference evidence="1" key="2">
    <citation type="submission" date="2012-05" db="EMBL/GenBank/DDBJ databases">
        <title>The Genome Annotation of Fusarium oxysporum Cotton.</title>
        <authorList>
            <consortium name="The Broad Institute Genomics Platform"/>
            <person name="Ma L.-J."/>
            <person name="Corby-Kistler H."/>
            <person name="Broz K."/>
            <person name="Gale L.R."/>
            <person name="Jonkers W."/>
            <person name="O'Donnell K."/>
            <person name="Ploetz R."/>
            <person name="Steinberg C."/>
            <person name="Schwartz D.C."/>
            <person name="VanEtten H."/>
            <person name="Zhou S."/>
            <person name="Young S.K."/>
            <person name="Zeng Q."/>
            <person name="Gargeya S."/>
            <person name="Fitzgerald M."/>
            <person name="Abouelleil A."/>
            <person name="Alvarado L."/>
            <person name="Chapman S.B."/>
            <person name="Gainer-Dewar J."/>
            <person name="Goldberg J."/>
            <person name="Griggs A."/>
            <person name="Gujja S."/>
            <person name="Hansen M."/>
            <person name="Howarth C."/>
            <person name="Imamovic A."/>
            <person name="Ireland A."/>
            <person name="Larimer J."/>
            <person name="McCowan C."/>
            <person name="Murphy C."/>
            <person name="Pearson M."/>
            <person name="Poon T.W."/>
            <person name="Priest M."/>
            <person name="Roberts A."/>
            <person name="Saif S."/>
            <person name="Shea T."/>
            <person name="Sykes S."/>
            <person name="Wortman J."/>
            <person name="Nusbaum C."/>
            <person name="Birren B."/>
        </authorList>
    </citation>
    <scope>NUCLEOTIDE SEQUENCE</scope>
    <source>
        <strain evidence="1">25433</strain>
    </source>
</reference>
<evidence type="ECO:0000313" key="1">
    <source>
        <dbReference type="EMBL" id="EXM17876.1"/>
    </source>
</evidence>
<reference evidence="1" key="1">
    <citation type="submission" date="2011-11" db="EMBL/GenBank/DDBJ databases">
        <title>The Genome Sequence of Fusarium oxysporum Cotton.</title>
        <authorList>
            <consortium name="The Broad Institute Genome Sequencing Platform"/>
            <person name="Ma L.-J."/>
            <person name="Gale L.R."/>
            <person name="Schwartz D.C."/>
            <person name="Zhou S."/>
            <person name="Corby-Kistler H."/>
            <person name="Young S.K."/>
            <person name="Zeng Q."/>
            <person name="Gargeya S."/>
            <person name="Fitzgerald M."/>
            <person name="Haas B."/>
            <person name="Abouelleil A."/>
            <person name="Alvarado L."/>
            <person name="Arachchi H.M."/>
            <person name="Berlin A."/>
            <person name="Brown A."/>
            <person name="Chapman S.B."/>
            <person name="Chen Z."/>
            <person name="Dunbar C."/>
            <person name="Freedman E."/>
            <person name="Gearin G."/>
            <person name="Goldberg J."/>
            <person name="Griggs A."/>
            <person name="Gujja S."/>
            <person name="Heiman D."/>
            <person name="Howarth C."/>
            <person name="Larson L."/>
            <person name="Lui A."/>
            <person name="MacDonald P.J.P."/>
            <person name="Montmayeur A."/>
            <person name="Murphy C."/>
            <person name="Neiman D."/>
            <person name="Pearson M."/>
            <person name="Priest M."/>
            <person name="Roberts A."/>
            <person name="Saif S."/>
            <person name="Shea T."/>
            <person name="Shenoy N."/>
            <person name="Sisk P."/>
            <person name="Stolte C."/>
            <person name="Sykes S."/>
            <person name="Wortman J."/>
            <person name="Nusbaum C."/>
            <person name="Birren B."/>
        </authorList>
    </citation>
    <scope>NUCLEOTIDE SEQUENCE [LARGE SCALE GENOMIC DNA]</scope>
    <source>
        <strain evidence="1">25433</strain>
    </source>
</reference>
<organism evidence="1">
    <name type="scientific">Fusarium oxysporum f. sp. vasinfectum 25433</name>
    <dbReference type="NCBI Taxonomy" id="1089449"/>
    <lineage>
        <taxon>Eukaryota</taxon>
        <taxon>Fungi</taxon>
        <taxon>Dikarya</taxon>
        <taxon>Ascomycota</taxon>
        <taxon>Pezizomycotina</taxon>
        <taxon>Sordariomycetes</taxon>
        <taxon>Hypocreomycetidae</taxon>
        <taxon>Hypocreales</taxon>
        <taxon>Nectriaceae</taxon>
        <taxon>Fusarium</taxon>
        <taxon>Fusarium oxysporum species complex</taxon>
    </lineage>
</organism>
<protein>
    <submittedName>
        <fullName evidence="1">Uncharacterized protein</fullName>
    </submittedName>
</protein>
<accession>X0LA71</accession>
<dbReference type="EMBL" id="JH657980">
    <property type="protein sequence ID" value="EXM17876.1"/>
    <property type="molecule type" value="Genomic_DNA"/>
</dbReference>
<proteinExistence type="predicted"/>
<gene>
    <name evidence="1" type="ORF">FOTG_13980</name>
</gene>
<dbReference type="HOGENOM" id="CLU_2904256_0_0_1"/>
<dbReference type="Proteomes" id="UP000030701">
    <property type="component" value="Unassembled WGS sequence"/>
</dbReference>
<name>X0LA71_FUSOX</name>
<dbReference type="AlphaFoldDB" id="X0LA71"/>